<gene>
    <name evidence="2" type="ORF">TrRE_jg4941</name>
</gene>
<proteinExistence type="predicted"/>
<dbReference type="EMBL" id="BRXZ01003693">
    <property type="protein sequence ID" value="GMH60062.1"/>
    <property type="molecule type" value="Genomic_DNA"/>
</dbReference>
<protein>
    <submittedName>
        <fullName evidence="2">Uncharacterized protein</fullName>
    </submittedName>
</protein>
<evidence type="ECO:0000256" key="1">
    <source>
        <dbReference type="SAM" id="MobiDB-lite"/>
    </source>
</evidence>
<organism evidence="2 3">
    <name type="scientific">Triparma retinervis</name>
    <dbReference type="NCBI Taxonomy" id="2557542"/>
    <lineage>
        <taxon>Eukaryota</taxon>
        <taxon>Sar</taxon>
        <taxon>Stramenopiles</taxon>
        <taxon>Ochrophyta</taxon>
        <taxon>Bolidophyceae</taxon>
        <taxon>Parmales</taxon>
        <taxon>Triparmaceae</taxon>
        <taxon>Triparma</taxon>
    </lineage>
</organism>
<evidence type="ECO:0000313" key="2">
    <source>
        <dbReference type="EMBL" id="GMH60062.1"/>
    </source>
</evidence>
<dbReference type="Proteomes" id="UP001165082">
    <property type="component" value="Unassembled WGS sequence"/>
</dbReference>
<sequence>MMEYSPVTNATTFANWCCRNLESEFNSYARTTHSDNPDGTEELTPYQKLLVKVGEAIALGKEGPQKGERGFNTTGANKANERIIKSNQFSTGHGYAYNSNLNNNGKTIIEIDQEEDGMPSGRGLTKRGGEGKENRGAGRAKKSKAKQANSPRNSHDDDENAGIVNILKEIMGNSGATASGVTTEKVPTESEKLHAQMIQYETNMRNSEIPDVKAYWKTMVMKVLAKLAALNGGQGGGIDEF</sequence>
<evidence type="ECO:0000313" key="3">
    <source>
        <dbReference type="Proteomes" id="UP001165082"/>
    </source>
</evidence>
<feature type="compositionally biased region" description="Basic and acidic residues" evidence="1">
    <location>
        <begin position="127"/>
        <end position="136"/>
    </location>
</feature>
<name>A0A9W7DYR0_9STRA</name>
<keyword evidence="3" id="KW-1185">Reference proteome</keyword>
<dbReference type="AlphaFoldDB" id="A0A9W7DYR0"/>
<reference evidence="2" key="1">
    <citation type="submission" date="2022-07" db="EMBL/GenBank/DDBJ databases">
        <title>Genome analysis of Parmales, a sister group of diatoms, reveals the evolutionary specialization of diatoms from phago-mixotrophs to photoautotrophs.</title>
        <authorList>
            <person name="Ban H."/>
            <person name="Sato S."/>
            <person name="Yoshikawa S."/>
            <person name="Kazumasa Y."/>
            <person name="Nakamura Y."/>
            <person name="Ichinomiya M."/>
            <person name="Saitoh K."/>
            <person name="Sato N."/>
            <person name="Blanc-Mathieu R."/>
            <person name="Endo H."/>
            <person name="Kuwata A."/>
            <person name="Ogata H."/>
        </authorList>
    </citation>
    <scope>NUCLEOTIDE SEQUENCE</scope>
</reference>
<feature type="region of interest" description="Disordered" evidence="1">
    <location>
        <begin position="111"/>
        <end position="160"/>
    </location>
</feature>
<comment type="caution">
    <text evidence="2">The sequence shown here is derived from an EMBL/GenBank/DDBJ whole genome shotgun (WGS) entry which is preliminary data.</text>
</comment>
<accession>A0A9W7DYR0</accession>